<dbReference type="InterPro" id="IPR053150">
    <property type="entry name" value="Teicoplanin_resist-assoc"/>
</dbReference>
<keyword evidence="1" id="KW-1133">Transmembrane helix</keyword>
<reference evidence="3 4" key="1">
    <citation type="submission" date="2016-10" db="EMBL/GenBank/DDBJ databases">
        <title>Paenibacillus species isolates.</title>
        <authorList>
            <person name="Beno S.M."/>
        </authorList>
    </citation>
    <scope>NUCLEOTIDE SEQUENCE [LARGE SCALE GENOMIC DNA]</scope>
    <source>
        <strain evidence="3 4">FSL H7-0604</strain>
    </source>
</reference>
<feature type="transmembrane region" description="Helical" evidence="1">
    <location>
        <begin position="7"/>
        <end position="28"/>
    </location>
</feature>
<organism evidence="3 4">
    <name type="scientific">Paenibacillus odorifer</name>
    <dbReference type="NCBI Taxonomy" id="189426"/>
    <lineage>
        <taxon>Bacteria</taxon>
        <taxon>Bacillati</taxon>
        <taxon>Bacillota</taxon>
        <taxon>Bacilli</taxon>
        <taxon>Bacillales</taxon>
        <taxon>Paenibacillaceae</taxon>
        <taxon>Paenibacillus</taxon>
    </lineage>
</organism>
<keyword evidence="1" id="KW-0812">Transmembrane</keyword>
<dbReference type="EMBL" id="MKQP01000034">
    <property type="protein sequence ID" value="OMD28096.1"/>
    <property type="molecule type" value="Genomic_DNA"/>
</dbReference>
<proteinExistence type="predicted"/>
<name>A0A1R0X3X8_9BACL</name>
<dbReference type="Proteomes" id="UP000187465">
    <property type="component" value="Unassembled WGS sequence"/>
</dbReference>
<evidence type="ECO:0000313" key="3">
    <source>
        <dbReference type="EMBL" id="OMD28096.1"/>
    </source>
</evidence>
<gene>
    <name evidence="3" type="ORF">BJP51_03055</name>
</gene>
<feature type="transmembrane region" description="Helical" evidence="1">
    <location>
        <begin position="119"/>
        <end position="137"/>
    </location>
</feature>
<feature type="transmembrane region" description="Helical" evidence="1">
    <location>
        <begin position="91"/>
        <end position="113"/>
    </location>
</feature>
<feature type="transmembrane region" description="Helical" evidence="1">
    <location>
        <begin position="146"/>
        <end position="167"/>
    </location>
</feature>
<evidence type="ECO:0000259" key="2">
    <source>
        <dbReference type="Pfam" id="PF04892"/>
    </source>
</evidence>
<accession>A0A1R0X3X8</accession>
<evidence type="ECO:0000256" key="1">
    <source>
        <dbReference type="SAM" id="Phobius"/>
    </source>
</evidence>
<dbReference type="InterPro" id="IPR006976">
    <property type="entry name" value="VanZ-like"/>
</dbReference>
<feature type="transmembrane region" description="Helical" evidence="1">
    <location>
        <begin position="63"/>
        <end position="84"/>
    </location>
</feature>
<keyword evidence="1" id="KW-0472">Membrane</keyword>
<feature type="domain" description="VanZ-like" evidence="2">
    <location>
        <begin position="14"/>
        <end position="135"/>
    </location>
</feature>
<evidence type="ECO:0000313" key="4">
    <source>
        <dbReference type="Proteomes" id="UP000187465"/>
    </source>
</evidence>
<dbReference type="PANTHER" id="PTHR36834:SF1">
    <property type="entry name" value="INTEGRAL MEMBRANE PROTEIN"/>
    <property type="match status" value="1"/>
</dbReference>
<protein>
    <submittedName>
        <fullName evidence="3">VanZ family protein</fullName>
    </submittedName>
</protein>
<comment type="caution">
    <text evidence="3">The sequence shown here is derived from an EMBL/GenBank/DDBJ whole genome shotgun (WGS) entry which is preliminary data.</text>
</comment>
<dbReference type="RefSeq" id="WP_076141214.1">
    <property type="nucleotide sequence ID" value="NZ_MPTP01000023.1"/>
</dbReference>
<dbReference type="PANTHER" id="PTHR36834">
    <property type="entry name" value="MEMBRANE PROTEIN-RELATED"/>
    <property type="match status" value="1"/>
</dbReference>
<sequence length="308" mass="34912">MGVKLRKILIIGTILYTLLILYFLFFAFNRVEHATSQYEYTFMLIPESVPLLFPDLFDLSFSWVYDFGNIAAFIPFGVLFPLLYRTHFKKFICLFILTIFGLETLQALTFLGSFDVADVISNTLGAMIGFCAYKIGFSPEITRRSLFTSTLSVVVLLVGIMGISEIIDLTLKKSERPVQGLQKLEKLTGSMPITHNLPSFTIAGENIIPKMNLYSSEGEEIKKYTYTLGDKKEVSLYFSFGFPENENSSSELMIIADGNVILQSSEQYSSQAELNNTALVTVKEITFILKGNVKLWDVGFSEMKHWWE</sequence>
<dbReference type="AlphaFoldDB" id="A0A1R0X3X8"/>
<dbReference type="Pfam" id="PF04892">
    <property type="entry name" value="VanZ"/>
    <property type="match status" value="1"/>
</dbReference>